<evidence type="ECO:0008006" key="6">
    <source>
        <dbReference type="Google" id="ProtNLM"/>
    </source>
</evidence>
<protein>
    <recommendedName>
        <fullName evidence="6">Homoserine O-acetyltransferase</fullName>
    </recommendedName>
</protein>
<evidence type="ECO:0000313" key="5">
    <source>
        <dbReference type="EMBL" id="CAD8662399.1"/>
    </source>
</evidence>
<reference evidence="5" key="1">
    <citation type="submission" date="2021-01" db="EMBL/GenBank/DDBJ databases">
        <authorList>
            <person name="Corre E."/>
            <person name="Pelletier E."/>
            <person name="Niang G."/>
            <person name="Scheremetjew M."/>
            <person name="Finn R."/>
            <person name="Kale V."/>
            <person name="Holt S."/>
            <person name="Cochrane G."/>
            <person name="Meng A."/>
            <person name="Brown T."/>
            <person name="Cohen L."/>
        </authorList>
    </citation>
    <scope>NUCLEOTIDE SEQUENCE</scope>
    <source>
        <strain evidence="5">CCAP979/52</strain>
    </source>
</reference>
<evidence type="ECO:0000256" key="4">
    <source>
        <dbReference type="SAM" id="MobiDB-lite"/>
    </source>
</evidence>
<keyword evidence="3" id="KW-0012">Acyltransferase</keyword>
<sequence length="360" mass="40506">MRAAATNGWRNQIVVGGTRWSSKAFENQTVQFSGATANSVGSRFLHASRIARMPVTIHPESDAFKILNNEGVWIIPSSDPSARLKPHLKIGLMNLMPVKPPTETQIYRMMGRAPVHVDLTLFVPDSYAAKNTSPEYLSKFYKRWSEVKSEKFDGFIMTGAPIETLPFEEVAYWNELKSFFERVRETDASLLSLCWGAMASLYYFHQVPKYITPRKQFGVYSHANLEPTNILMQGLGGDVGVPVSRHTRWDRADIEPLRDRLQLVLDSRETGPCLVWDGKLGHAHMINHLEYDADTLHGEYVRDRAKGTPTGEPIHVPHGYYPSDDPAQTPQHAWKSAGQVFYSNWLSAVLRRKAAGAPGP</sequence>
<name>A0A7S0N7G3_9CRYP</name>
<proteinExistence type="inferred from homology"/>
<dbReference type="InterPro" id="IPR033752">
    <property type="entry name" value="MetA_family"/>
</dbReference>
<dbReference type="EMBL" id="HBEZ01059480">
    <property type="protein sequence ID" value="CAD8662399.1"/>
    <property type="molecule type" value="Transcribed_RNA"/>
</dbReference>
<evidence type="ECO:0000256" key="2">
    <source>
        <dbReference type="ARBA" id="ARBA00022679"/>
    </source>
</evidence>
<dbReference type="PANTHER" id="PTHR20919:SF0">
    <property type="entry name" value="HOMOSERINE O-SUCCINYLTRANSFERASE"/>
    <property type="match status" value="1"/>
</dbReference>
<evidence type="ECO:0000256" key="1">
    <source>
        <dbReference type="ARBA" id="ARBA00022605"/>
    </source>
</evidence>
<dbReference type="GO" id="GO:0008652">
    <property type="term" value="P:amino acid biosynthetic process"/>
    <property type="evidence" value="ECO:0007669"/>
    <property type="project" value="UniProtKB-KW"/>
</dbReference>
<dbReference type="SUPFAM" id="SSF52317">
    <property type="entry name" value="Class I glutamine amidotransferase-like"/>
    <property type="match status" value="1"/>
</dbReference>
<dbReference type="InterPro" id="IPR029062">
    <property type="entry name" value="Class_I_gatase-like"/>
</dbReference>
<organism evidence="5">
    <name type="scientific">Cryptomonas curvata</name>
    <dbReference type="NCBI Taxonomy" id="233186"/>
    <lineage>
        <taxon>Eukaryota</taxon>
        <taxon>Cryptophyceae</taxon>
        <taxon>Cryptomonadales</taxon>
        <taxon>Cryptomonadaceae</taxon>
        <taxon>Cryptomonas</taxon>
    </lineage>
</organism>
<dbReference type="HAMAP" id="MF_00295">
    <property type="entry name" value="MetA_acyltransf"/>
    <property type="match status" value="1"/>
</dbReference>
<dbReference type="PANTHER" id="PTHR20919">
    <property type="entry name" value="HOMOSERINE O-SUCCINYLTRANSFERASE"/>
    <property type="match status" value="1"/>
</dbReference>
<dbReference type="Pfam" id="PF04204">
    <property type="entry name" value="HTS"/>
    <property type="match status" value="1"/>
</dbReference>
<feature type="region of interest" description="Disordered" evidence="4">
    <location>
        <begin position="306"/>
        <end position="329"/>
    </location>
</feature>
<gene>
    <name evidence="5" type="ORF">CCUR1050_LOCUS32662</name>
</gene>
<dbReference type="Gene3D" id="3.40.50.880">
    <property type="match status" value="1"/>
</dbReference>
<keyword evidence="1" id="KW-0028">Amino-acid biosynthesis</keyword>
<dbReference type="AlphaFoldDB" id="A0A7S0N7G3"/>
<keyword evidence="2" id="KW-0808">Transferase</keyword>
<dbReference type="GO" id="GO:0008899">
    <property type="term" value="F:homoserine O-succinyltransferase activity"/>
    <property type="evidence" value="ECO:0007669"/>
    <property type="project" value="TreeGrafter"/>
</dbReference>
<accession>A0A7S0N7G3</accession>
<evidence type="ECO:0000256" key="3">
    <source>
        <dbReference type="ARBA" id="ARBA00023315"/>
    </source>
</evidence>